<organism evidence="1 2">
    <name type="scientific">Kibdelosporangium phytohabitans</name>
    <dbReference type="NCBI Taxonomy" id="860235"/>
    <lineage>
        <taxon>Bacteria</taxon>
        <taxon>Bacillati</taxon>
        <taxon>Actinomycetota</taxon>
        <taxon>Actinomycetes</taxon>
        <taxon>Pseudonocardiales</taxon>
        <taxon>Pseudonocardiaceae</taxon>
        <taxon>Kibdelosporangium</taxon>
    </lineage>
</organism>
<evidence type="ECO:0000313" key="1">
    <source>
        <dbReference type="EMBL" id="ALG07116.1"/>
    </source>
</evidence>
<name>A0A0N9HXY9_9PSEU</name>
<accession>A0A0N9HXY9</accession>
<dbReference type="Proteomes" id="UP000063699">
    <property type="component" value="Chromosome"/>
</dbReference>
<dbReference type="EMBL" id="CP012752">
    <property type="protein sequence ID" value="ALG07116.1"/>
    <property type="molecule type" value="Genomic_DNA"/>
</dbReference>
<dbReference type="AlphaFoldDB" id="A0A0N9HXY9"/>
<keyword evidence="2" id="KW-1185">Reference proteome</keyword>
<dbReference type="KEGG" id="kphy:AOZ06_09435"/>
<evidence type="ECO:0000313" key="2">
    <source>
        <dbReference type="Proteomes" id="UP000063699"/>
    </source>
</evidence>
<sequence>MLGLTYRAYSAAPMTFNLWACTFRIPPVYRLLQVNAPQLPSIEQLATTMFPFRWPPSSPPDLIPMLLPCALRAQLRRLVISVGIESGGADRRGAHAGGDLVDCHVLAQRWVNLPEFRGSGVSPWIWTMTQSTAR</sequence>
<reference evidence="1 2" key="1">
    <citation type="submission" date="2015-07" db="EMBL/GenBank/DDBJ databases">
        <title>Genome sequencing of Kibdelosporangium phytohabitans.</title>
        <authorList>
            <person name="Qin S."/>
            <person name="Xing K."/>
        </authorList>
    </citation>
    <scope>NUCLEOTIDE SEQUENCE [LARGE SCALE GENOMIC DNA]</scope>
    <source>
        <strain evidence="1 2">KLBMP1111</strain>
    </source>
</reference>
<gene>
    <name evidence="1" type="ORF">AOZ06_09435</name>
</gene>
<proteinExistence type="predicted"/>
<protein>
    <submittedName>
        <fullName evidence="1">Uncharacterized protein</fullName>
    </submittedName>
</protein>